<evidence type="ECO:0000313" key="4">
    <source>
        <dbReference type="Proteomes" id="UP000267469"/>
    </source>
</evidence>
<feature type="transmembrane region" description="Helical" evidence="1">
    <location>
        <begin position="89"/>
        <end position="109"/>
    </location>
</feature>
<feature type="transmembrane region" description="Helical" evidence="1">
    <location>
        <begin position="37"/>
        <end position="54"/>
    </location>
</feature>
<feature type="transmembrane region" description="Helical" evidence="1">
    <location>
        <begin position="143"/>
        <end position="163"/>
    </location>
</feature>
<dbReference type="Pfam" id="PF00892">
    <property type="entry name" value="EamA"/>
    <property type="match status" value="2"/>
</dbReference>
<feature type="transmembrane region" description="Helical" evidence="1">
    <location>
        <begin position="268"/>
        <end position="285"/>
    </location>
</feature>
<feature type="domain" description="EamA" evidence="2">
    <location>
        <begin position="146"/>
        <end position="280"/>
    </location>
</feature>
<dbReference type="OrthoDB" id="9150437at2"/>
<evidence type="ECO:0000313" key="3">
    <source>
        <dbReference type="EMBL" id="RNL91060.1"/>
    </source>
</evidence>
<feature type="domain" description="EamA" evidence="2">
    <location>
        <begin position="15"/>
        <end position="137"/>
    </location>
</feature>
<feature type="transmembrane region" description="Helical" evidence="1">
    <location>
        <begin position="209"/>
        <end position="225"/>
    </location>
</feature>
<dbReference type="InterPro" id="IPR000620">
    <property type="entry name" value="EamA_dom"/>
</dbReference>
<feature type="transmembrane region" description="Helical" evidence="1">
    <location>
        <begin position="237"/>
        <end position="256"/>
    </location>
</feature>
<dbReference type="PANTHER" id="PTHR22911">
    <property type="entry name" value="ACYL-MALONYL CONDENSING ENZYME-RELATED"/>
    <property type="match status" value="1"/>
</dbReference>
<dbReference type="PANTHER" id="PTHR22911:SF79">
    <property type="entry name" value="MOBA-LIKE NTP TRANSFERASE DOMAIN-CONTAINING PROTEIN"/>
    <property type="match status" value="1"/>
</dbReference>
<proteinExistence type="predicted"/>
<keyword evidence="1" id="KW-1133">Transmembrane helix</keyword>
<evidence type="ECO:0000259" key="2">
    <source>
        <dbReference type="Pfam" id="PF00892"/>
    </source>
</evidence>
<dbReference type="Proteomes" id="UP000267469">
    <property type="component" value="Unassembled WGS sequence"/>
</dbReference>
<reference evidence="3 4" key="1">
    <citation type="submission" date="2018-10" db="EMBL/GenBank/DDBJ databases">
        <title>Sinomicrobium pectinilyticum sp. nov., a pectinase-producing bacterium isolated from alkaline and saline soil, and emended description of the genus Sinomicrobium.</title>
        <authorList>
            <person name="Cheng B."/>
            <person name="Li C."/>
            <person name="Lai Q."/>
            <person name="Du M."/>
            <person name="Shao Z."/>
            <person name="Xu P."/>
            <person name="Yang C."/>
        </authorList>
    </citation>
    <scope>NUCLEOTIDE SEQUENCE [LARGE SCALE GENOMIC DNA]</scope>
    <source>
        <strain evidence="3 4">5DNS001</strain>
    </source>
</reference>
<sequence length="312" mass="34578">MLNNNQKNYLHLHFIVFIWGFTAVLGALISVEAIPLVWYRMFIATFFVGGYIWYSGFSLRVPGKTVLAFILAGIVLALHWVAFFKAVKVSNVSVTLAMISTGALFTSILEPIWYKRKVIWHEIVLGLVVILGLYLIFKVESSYIEGIVLALIAALLSSVFSLLNGRFVRQYRPSVISFYELLSGVGFLSLFMGGEVFTGEFFRLASRDWLYLFVLASVCTAYALISSVKVMKYISPYTVMLTINMEPVYGILLAFMVLGDSEKMNPQFYIGAVVILATVLANGILKHREGIKKGKADGPGNDVGASPDVGMC</sequence>
<dbReference type="RefSeq" id="WP_123214942.1">
    <property type="nucleotide sequence ID" value="NZ_RJTM01000028.1"/>
</dbReference>
<dbReference type="EMBL" id="RJTM01000028">
    <property type="protein sequence ID" value="RNL91060.1"/>
    <property type="molecule type" value="Genomic_DNA"/>
</dbReference>
<gene>
    <name evidence="3" type="ORF">ED312_05165</name>
</gene>
<evidence type="ECO:0000256" key="1">
    <source>
        <dbReference type="SAM" id="Phobius"/>
    </source>
</evidence>
<name>A0A3N0ET18_SINP1</name>
<keyword evidence="1" id="KW-0812">Transmembrane</keyword>
<dbReference type="SUPFAM" id="SSF103481">
    <property type="entry name" value="Multidrug resistance efflux transporter EmrE"/>
    <property type="match status" value="2"/>
</dbReference>
<comment type="caution">
    <text evidence="3">The sequence shown here is derived from an EMBL/GenBank/DDBJ whole genome shotgun (WGS) entry which is preliminary data.</text>
</comment>
<keyword evidence="1" id="KW-0472">Membrane</keyword>
<keyword evidence="4" id="KW-1185">Reference proteome</keyword>
<dbReference type="AlphaFoldDB" id="A0A3N0ET18"/>
<protein>
    <submittedName>
        <fullName evidence="3">DMT family transporter</fullName>
    </submittedName>
</protein>
<accession>A0A3N0ET18</accession>
<organism evidence="3 4">
    <name type="scientific">Sinomicrobium pectinilyticum</name>
    <dbReference type="NCBI Taxonomy" id="1084421"/>
    <lineage>
        <taxon>Bacteria</taxon>
        <taxon>Pseudomonadati</taxon>
        <taxon>Bacteroidota</taxon>
        <taxon>Flavobacteriia</taxon>
        <taxon>Flavobacteriales</taxon>
        <taxon>Flavobacteriaceae</taxon>
        <taxon>Sinomicrobium</taxon>
    </lineage>
</organism>
<feature type="transmembrane region" description="Helical" evidence="1">
    <location>
        <begin position="175"/>
        <end position="197"/>
    </location>
</feature>
<dbReference type="GO" id="GO:0016020">
    <property type="term" value="C:membrane"/>
    <property type="evidence" value="ECO:0007669"/>
    <property type="project" value="InterPro"/>
</dbReference>
<dbReference type="InterPro" id="IPR037185">
    <property type="entry name" value="EmrE-like"/>
</dbReference>
<feature type="transmembrane region" description="Helical" evidence="1">
    <location>
        <begin position="118"/>
        <end position="137"/>
    </location>
</feature>
<feature type="transmembrane region" description="Helical" evidence="1">
    <location>
        <begin position="12"/>
        <end position="31"/>
    </location>
</feature>
<feature type="transmembrane region" description="Helical" evidence="1">
    <location>
        <begin position="66"/>
        <end position="83"/>
    </location>
</feature>